<dbReference type="Gene3D" id="1.10.1660.10">
    <property type="match status" value="1"/>
</dbReference>
<dbReference type="KEGG" id="aab:A4R43_36955"/>
<reference evidence="3 4" key="1">
    <citation type="submission" date="2016-04" db="EMBL/GenBank/DDBJ databases">
        <title>Complete genome sequence and analysis of deep-sea sediment isolate, Amycolatopsis sp. WP1.</title>
        <authorList>
            <person name="Wang H."/>
            <person name="Chen S."/>
            <person name="Wu Q."/>
        </authorList>
    </citation>
    <scope>NUCLEOTIDE SEQUENCE [LARGE SCALE GENOMIC DNA]</scope>
    <source>
        <strain evidence="3 4">WP1</strain>
    </source>
</reference>
<dbReference type="AlphaFoldDB" id="A0A344LH32"/>
<dbReference type="OrthoDB" id="5242095at2"/>
<evidence type="ECO:0000259" key="2">
    <source>
        <dbReference type="PROSITE" id="PS50937"/>
    </source>
</evidence>
<accession>A0A344LH32</accession>
<dbReference type="SUPFAM" id="SSF46955">
    <property type="entry name" value="Putative DNA-binding domain"/>
    <property type="match status" value="1"/>
</dbReference>
<evidence type="ECO:0000313" key="4">
    <source>
        <dbReference type="Proteomes" id="UP000250434"/>
    </source>
</evidence>
<dbReference type="GO" id="GO:0003700">
    <property type="term" value="F:DNA-binding transcription factor activity"/>
    <property type="evidence" value="ECO:0007669"/>
    <property type="project" value="InterPro"/>
</dbReference>
<dbReference type="GO" id="GO:0003677">
    <property type="term" value="F:DNA binding"/>
    <property type="evidence" value="ECO:0007669"/>
    <property type="project" value="UniProtKB-KW"/>
</dbReference>
<name>A0A344LH32_9PSEU</name>
<dbReference type="RefSeq" id="WP_113696413.1">
    <property type="nucleotide sequence ID" value="NZ_CP015163.1"/>
</dbReference>
<sequence>MRVAELSRRTGVAVPTIKYYLREGLLPPGELTSPNQARYSEEHVRRLKLVRALLDVGGLSVAAVREVLDTMANDDKSMFNVLGKVQHNLAGQLAATEGERQETASRIAHELIERHGWQIKPGSPPLASLITALATLIELHGEDLLELLDAYADASERVAEFDIEYTRRGADRADAVERMVIGTVVGDAILSALRRLAHENEAARRLTGG</sequence>
<keyword evidence="1" id="KW-0238">DNA-binding</keyword>
<dbReference type="EMBL" id="CP015163">
    <property type="protein sequence ID" value="AXB47356.1"/>
    <property type="molecule type" value="Genomic_DNA"/>
</dbReference>
<dbReference type="Pfam" id="PF13411">
    <property type="entry name" value="MerR_1"/>
    <property type="match status" value="1"/>
</dbReference>
<feature type="domain" description="HTH merR-type" evidence="2">
    <location>
        <begin position="1"/>
        <end position="70"/>
    </location>
</feature>
<evidence type="ECO:0000256" key="1">
    <source>
        <dbReference type="ARBA" id="ARBA00023125"/>
    </source>
</evidence>
<gene>
    <name evidence="3" type="ORF">A4R43_36955</name>
</gene>
<evidence type="ECO:0000313" key="3">
    <source>
        <dbReference type="EMBL" id="AXB47356.1"/>
    </source>
</evidence>
<protein>
    <recommendedName>
        <fullName evidence="2">HTH merR-type domain-containing protein</fullName>
    </recommendedName>
</protein>
<dbReference type="InterPro" id="IPR009061">
    <property type="entry name" value="DNA-bd_dom_put_sf"/>
</dbReference>
<dbReference type="InterPro" id="IPR047057">
    <property type="entry name" value="MerR_fam"/>
</dbReference>
<organism evidence="3 4">
    <name type="scientific">Amycolatopsis albispora</name>
    <dbReference type="NCBI Taxonomy" id="1804986"/>
    <lineage>
        <taxon>Bacteria</taxon>
        <taxon>Bacillati</taxon>
        <taxon>Actinomycetota</taxon>
        <taxon>Actinomycetes</taxon>
        <taxon>Pseudonocardiales</taxon>
        <taxon>Pseudonocardiaceae</taxon>
        <taxon>Amycolatopsis</taxon>
    </lineage>
</organism>
<dbReference type="PROSITE" id="PS50937">
    <property type="entry name" value="HTH_MERR_2"/>
    <property type="match status" value="1"/>
</dbReference>
<dbReference type="Proteomes" id="UP000250434">
    <property type="component" value="Chromosome"/>
</dbReference>
<dbReference type="CDD" id="cd04780">
    <property type="entry name" value="HTH_MerR-like_sg5"/>
    <property type="match status" value="1"/>
</dbReference>
<dbReference type="PANTHER" id="PTHR30204">
    <property type="entry name" value="REDOX-CYCLING DRUG-SENSING TRANSCRIPTIONAL ACTIVATOR SOXR"/>
    <property type="match status" value="1"/>
</dbReference>
<proteinExistence type="predicted"/>
<dbReference type="SMART" id="SM00422">
    <property type="entry name" value="HTH_MERR"/>
    <property type="match status" value="1"/>
</dbReference>
<keyword evidence="4" id="KW-1185">Reference proteome</keyword>
<dbReference type="PRINTS" id="PR00040">
    <property type="entry name" value="HTHMERR"/>
</dbReference>
<dbReference type="PANTHER" id="PTHR30204:SF98">
    <property type="entry name" value="HTH-TYPE TRANSCRIPTIONAL REGULATOR ADHR"/>
    <property type="match status" value="1"/>
</dbReference>
<dbReference type="InterPro" id="IPR000551">
    <property type="entry name" value="MerR-type_HTH_dom"/>
</dbReference>